<dbReference type="Gene3D" id="3.30.70.1820">
    <property type="entry name" value="L1 transposable element, RRM domain"/>
    <property type="match status" value="1"/>
</dbReference>
<accession>A0ABN8RZX7</accession>
<evidence type="ECO:0000313" key="3">
    <source>
        <dbReference type="Proteomes" id="UP001159427"/>
    </source>
</evidence>
<proteinExistence type="predicted"/>
<keyword evidence="3" id="KW-1185">Reference proteome</keyword>
<feature type="region of interest" description="Disordered" evidence="1">
    <location>
        <begin position="1"/>
        <end position="26"/>
    </location>
</feature>
<name>A0ABN8RZX7_9CNID</name>
<evidence type="ECO:0000256" key="1">
    <source>
        <dbReference type="SAM" id="MobiDB-lite"/>
    </source>
</evidence>
<evidence type="ECO:0000313" key="2">
    <source>
        <dbReference type="EMBL" id="CAH3184091.1"/>
    </source>
</evidence>
<gene>
    <name evidence="2" type="ORF">PEVE_00015250</name>
</gene>
<organism evidence="2 3">
    <name type="scientific">Porites evermanni</name>
    <dbReference type="NCBI Taxonomy" id="104178"/>
    <lineage>
        <taxon>Eukaryota</taxon>
        <taxon>Metazoa</taxon>
        <taxon>Cnidaria</taxon>
        <taxon>Anthozoa</taxon>
        <taxon>Hexacorallia</taxon>
        <taxon>Scleractinia</taxon>
        <taxon>Fungiina</taxon>
        <taxon>Poritidae</taxon>
        <taxon>Porites</taxon>
    </lineage>
</organism>
<feature type="compositionally biased region" description="Polar residues" evidence="1">
    <location>
        <begin position="1"/>
        <end position="10"/>
    </location>
</feature>
<dbReference type="EMBL" id="CALNXI010002171">
    <property type="protein sequence ID" value="CAH3184091.1"/>
    <property type="molecule type" value="Genomic_DNA"/>
</dbReference>
<reference evidence="2 3" key="1">
    <citation type="submission" date="2022-05" db="EMBL/GenBank/DDBJ databases">
        <authorList>
            <consortium name="Genoscope - CEA"/>
            <person name="William W."/>
        </authorList>
    </citation>
    <scope>NUCLEOTIDE SEQUENCE [LARGE SCALE GENOMIC DNA]</scope>
</reference>
<comment type="caution">
    <text evidence="2">The sequence shown here is derived from an EMBL/GenBank/DDBJ whole genome shotgun (WGS) entry which is preliminary data.</text>
</comment>
<protein>
    <submittedName>
        <fullName evidence="2">Uncharacterized protein</fullName>
    </submittedName>
</protein>
<dbReference type="PANTHER" id="PTHR11505">
    <property type="entry name" value="L1 TRANSPOSABLE ELEMENT-RELATED"/>
    <property type="match status" value="1"/>
</dbReference>
<dbReference type="Proteomes" id="UP001159427">
    <property type="component" value="Unassembled WGS sequence"/>
</dbReference>
<sequence length="145" mass="16680">MEYLENQSRRNNIRIDGIPQEPDETWEDTGSKAKVALESKLNLPFKVEIERAHRSGKVNRRSDDNASSARPRTVICRLVSWKQKDPILKAARIVKPDGMFVNEDLAAETLQRRKDQLPKLKQTKQAGKIAYFVLDKLIIKDRPSI</sequence>
<dbReference type="InterPro" id="IPR004244">
    <property type="entry name" value="Transposase_22"/>
</dbReference>